<evidence type="ECO:0008006" key="4">
    <source>
        <dbReference type="Google" id="ProtNLM"/>
    </source>
</evidence>
<organism evidence="2 3">
    <name type="scientific">Microbacterium paraoxydans</name>
    <dbReference type="NCBI Taxonomy" id="199592"/>
    <lineage>
        <taxon>Bacteria</taxon>
        <taxon>Bacillati</taxon>
        <taxon>Actinomycetota</taxon>
        <taxon>Actinomycetes</taxon>
        <taxon>Micrococcales</taxon>
        <taxon>Microbacteriaceae</taxon>
        <taxon>Microbacterium</taxon>
    </lineage>
</organism>
<feature type="transmembrane region" description="Helical" evidence="1">
    <location>
        <begin position="465"/>
        <end position="484"/>
    </location>
</feature>
<reference evidence="2 3" key="1">
    <citation type="submission" date="2021-04" db="EMBL/GenBank/DDBJ databases">
        <title>Whole genome analysis of root endophytic bacterium Microbacterium paraoxydans ku-mp colonizing RP-bio226 rice variety.</title>
        <authorList>
            <person name="Ulaganathan K."/>
            <person name="Latha B."/>
        </authorList>
    </citation>
    <scope>NUCLEOTIDE SEQUENCE [LARGE SCALE GENOMIC DNA]</scope>
    <source>
        <strain evidence="3">ku-mp</strain>
    </source>
</reference>
<feature type="transmembrane region" description="Helical" evidence="1">
    <location>
        <begin position="373"/>
        <end position="398"/>
    </location>
</feature>
<evidence type="ECO:0000313" key="2">
    <source>
        <dbReference type="EMBL" id="MBS0025080.1"/>
    </source>
</evidence>
<feature type="transmembrane region" description="Helical" evidence="1">
    <location>
        <begin position="188"/>
        <end position="207"/>
    </location>
</feature>
<name>A0ABS5IQA3_9MICO</name>
<accession>A0ABS5IQA3</accession>
<gene>
    <name evidence="2" type="ORF">KE274_13300</name>
</gene>
<evidence type="ECO:0000256" key="1">
    <source>
        <dbReference type="SAM" id="Phobius"/>
    </source>
</evidence>
<feature type="transmembrane region" description="Helical" evidence="1">
    <location>
        <begin position="437"/>
        <end position="459"/>
    </location>
</feature>
<keyword evidence="1" id="KW-0472">Membrane</keyword>
<sequence length="497" mass="50023">MTRTAVRAARNIRDAATLDSLGWSLPLSTFRGAKMVGVLALVCGCGIVAAIATDALRSAFPPVGVEFAALGALTVGLYALVAHAVRETLTVRRALLTDHPRADFFRAVGIPRRLVVLTEAAGRLVVMAAVAFGVAAGVFVRASAGQAAGSLLAAVCAMPLAVAAGALAITASVAAWSRRGGRPGPLGAGLYGLAAGGALAVIARGAVDAAAEAQERTGVPLDLWGAAAPVLLLVAVLAAAAASCALRDLGVQNFPIVAITADGPGDATRGTARHPLPWLRIVLSDLRPPARRAAFSRLVFVSWAVGAAVVGVSLTTRDVFPWAPPTVIVDRLAVAFSFFLGLALAEMLTRWIGPAALSARWRACWEAGGNLTALAATPLAVGVAAMTLVAVPVAAASATLGGDVAVVVAVLWSALAAAWFAAAAVPGEPPGPDGTAGTSLAGAVLCVIVSAALALALLSAATARLSLLGLVLVVLTLGGALWITRRRILFLPSRSLV</sequence>
<dbReference type="Proteomes" id="UP000678243">
    <property type="component" value="Unassembled WGS sequence"/>
</dbReference>
<protein>
    <recommendedName>
        <fullName evidence="4">ABC-2 type transport system permease protein</fullName>
    </recommendedName>
</protein>
<proteinExistence type="predicted"/>
<keyword evidence="3" id="KW-1185">Reference proteome</keyword>
<feature type="transmembrane region" description="Helical" evidence="1">
    <location>
        <begin position="332"/>
        <end position="352"/>
    </location>
</feature>
<feature type="transmembrane region" description="Helical" evidence="1">
    <location>
        <begin position="227"/>
        <end position="246"/>
    </location>
</feature>
<evidence type="ECO:0000313" key="3">
    <source>
        <dbReference type="Proteomes" id="UP000678243"/>
    </source>
</evidence>
<feature type="transmembrane region" description="Helical" evidence="1">
    <location>
        <begin position="152"/>
        <end position="176"/>
    </location>
</feature>
<feature type="transmembrane region" description="Helical" evidence="1">
    <location>
        <begin position="65"/>
        <end position="85"/>
    </location>
</feature>
<feature type="transmembrane region" description="Helical" evidence="1">
    <location>
        <begin position="404"/>
        <end position="425"/>
    </location>
</feature>
<feature type="transmembrane region" description="Helical" evidence="1">
    <location>
        <begin position="294"/>
        <end position="312"/>
    </location>
</feature>
<dbReference type="EMBL" id="JAGTUK010000003">
    <property type="protein sequence ID" value="MBS0025080.1"/>
    <property type="molecule type" value="Genomic_DNA"/>
</dbReference>
<feature type="transmembrane region" description="Helical" evidence="1">
    <location>
        <begin position="120"/>
        <end position="140"/>
    </location>
</feature>
<feature type="transmembrane region" description="Helical" evidence="1">
    <location>
        <begin position="35"/>
        <end position="53"/>
    </location>
</feature>
<keyword evidence="1" id="KW-0812">Transmembrane</keyword>
<dbReference type="RefSeq" id="WP_211544475.1">
    <property type="nucleotide sequence ID" value="NZ_JAGTUK010000003.1"/>
</dbReference>
<comment type="caution">
    <text evidence="2">The sequence shown here is derived from an EMBL/GenBank/DDBJ whole genome shotgun (WGS) entry which is preliminary data.</text>
</comment>
<keyword evidence="1" id="KW-1133">Transmembrane helix</keyword>